<accession>A0ACC2TNK9</accession>
<gene>
    <name evidence="1" type="ORF">DSO57_1029657</name>
</gene>
<keyword evidence="2" id="KW-1185">Reference proteome</keyword>
<dbReference type="Proteomes" id="UP001165960">
    <property type="component" value="Unassembled WGS sequence"/>
</dbReference>
<name>A0ACC2TNK9_9FUNG</name>
<evidence type="ECO:0000313" key="2">
    <source>
        <dbReference type="Proteomes" id="UP001165960"/>
    </source>
</evidence>
<evidence type="ECO:0000313" key="1">
    <source>
        <dbReference type="EMBL" id="KAJ9076077.1"/>
    </source>
</evidence>
<proteinExistence type="predicted"/>
<dbReference type="EMBL" id="QTSX02002327">
    <property type="protein sequence ID" value="KAJ9076077.1"/>
    <property type="molecule type" value="Genomic_DNA"/>
</dbReference>
<organism evidence="1 2">
    <name type="scientific">Entomophthora muscae</name>
    <dbReference type="NCBI Taxonomy" id="34485"/>
    <lineage>
        <taxon>Eukaryota</taxon>
        <taxon>Fungi</taxon>
        <taxon>Fungi incertae sedis</taxon>
        <taxon>Zoopagomycota</taxon>
        <taxon>Entomophthoromycotina</taxon>
        <taxon>Entomophthoromycetes</taxon>
        <taxon>Entomophthorales</taxon>
        <taxon>Entomophthoraceae</taxon>
        <taxon>Entomophthora</taxon>
    </lineage>
</organism>
<reference evidence="1" key="1">
    <citation type="submission" date="2022-04" db="EMBL/GenBank/DDBJ databases">
        <title>Genome of the entomopathogenic fungus Entomophthora muscae.</title>
        <authorList>
            <person name="Elya C."/>
            <person name="Lovett B.R."/>
            <person name="Lee E."/>
            <person name="Macias A.M."/>
            <person name="Hajek A.E."/>
            <person name="De Bivort B.L."/>
            <person name="Kasson M.T."/>
            <person name="De Fine Licht H.H."/>
            <person name="Stajich J.E."/>
        </authorList>
    </citation>
    <scope>NUCLEOTIDE SEQUENCE</scope>
    <source>
        <strain evidence="1">Berkeley</strain>
    </source>
</reference>
<protein>
    <submittedName>
        <fullName evidence="1">Uncharacterized protein</fullName>
    </submittedName>
</protein>
<sequence>MNDSDVEDPNNYGYSVLAVPETIMVLYKLCSRKSTTTAKLLHEAKEVVSCPYLTQAKRSPVSVESSKKDAEVADAVFKNVSVLLPLQTVYKEFPGLRCMIKNGTNVVAKFPDLPANVSYNTQGGSMSCLLTYLTT</sequence>
<comment type="caution">
    <text evidence="1">The sequence shown here is derived from an EMBL/GenBank/DDBJ whole genome shotgun (WGS) entry which is preliminary data.</text>
</comment>